<evidence type="ECO:0000313" key="1">
    <source>
        <dbReference type="Ensembl" id="ENSPSMP00000018616.1"/>
    </source>
</evidence>
<reference evidence="1" key="1">
    <citation type="submission" date="2025-08" db="UniProtKB">
        <authorList>
            <consortium name="Ensembl"/>
        </authorList>
    </citation>
    <scope>IDENTIFICATION</scope>
</reference>
<dbReference type="Proteomes" id="UP000694414">
    <property type="component" value="Unplaced"/>
</dbReference>
<sequence length="73" mass="8362">IKDLFPRRLKVLYITPCSEMYVNRKADLPQRASSLLKTHVLKALHILRLLLSSEKCGSCFTLLHVAIQLSRTI</sequence>
<dbReference type="Ensembl" id="ENSPSMT00000021593.1">
    <property type="protein sequence ID" value="ENSPSMP00000018616.1"/>
    <property type="gene ID" value="ENSPSMG00000013183.1"/>
</dbReference>
<organism evidence="1 2">
    <name type="scientific">Prolemur simus</name>
    <name type="common">Greater bamboo lemur</name>
    <name type="synonym">Hapalemur simus</name>
    <dbReference type="NCBI Taxonomy" id="1328070"/>
    <lineage>
        <taxon>Eukaryota</taxon>
        <taxon>Metazoa</taxon>
        <taxon>Chordata</taxon>
        <taxon>Craniata</taxon>
        <taxon>Vertebrata</taxon>
        <taxon>Euteleostomi</taxon>
        <taxon>Mammalia</taxon>
        <taxon>Eutheria</taxon>
        <taxon>Euarchontoglires</taxon>
        <taxon>Primates</taxon>
        <taxon>Strepsirrhini</taxon>
        <taxon>Lemuriformes</taxon>
        <taxon>Lemuridae</taxon>
        <taxon>Prolemur</taxon>
    </lineage>
</organism>
<dbReference type="AlphaFoldDB" id="A0A8C8ZGS1"/>
<reference evidence="1" key="2">
    <citation type="submission" date="2025-09" db="UniProtKB">
        <authorList>
            <consortium name="Ensembl"/>
        </authorList>
    </citation>
    <scope>IDENTIFICATION</scope>
</reference>
<evidence type="ECO:0000313" key="2">
    <source>
        <dbReference type="Proteomes" id="UP000694414"/>
    </source>
</evidence>
<name>A0A8C8ZGS1_PROSS</name>
<protein>
    <submittedName>
        <fullName evidence="1">Uncharacterized protein</fullName>
    </submittedName>
</protein>
<accession>A0A8C8ZGS1</accession>
<keyword evidence="2" id="KW-1185">Reference proteome</keyword>
<proteinExistence type="predicted"/>